<feature type="domain" description="Beta-catenin-like protein 1 N-terminal" evidence="6">
    <location>
        <begin position="2"/>
        <end position="86"/>
    </location>
</feature>
<keyword evidence="3" id="KW-0677">Repeat</keyword>
<reference evidence="7" key="1">
    <citation type="journal article" date="2022" name="Proc. Natl. Acad. Sci. U.S.A.">
        <title>Life cycle and functional genomics of the unicellular red alga Galdieria for elucidating algal and plant evolution and industrial use.</title>
        <authorList>
            <person name="Hirooka S."/>
            <person name="Itabashi T."/>
            <person name="Ichinose T.M."/>
            <person name="Onuma R."/>
            <person name="Fujiwara T."/>
            <person name="Yamashita S."/>
            <person name="Jong L.W."/>
            <person name="Tomita R."/>
            <person name="Iwane A.H."/>
            <person name="Miyagishima S.Y."/>
        </authorList>
    </citation>
    <scope>NUCLEOTIDE SEQUENCE</scope>
    <source>
        <strain evidence="7">NBRC 102759</strain>
    </source>
</reference>
<evidence type="ECO:0000256" key="5">
    <source>
        <dbReference type="ARBA" id="ARBA00023242"/>
    </source>
</evidence>
<dbReference type="InterPro" id="IPR013180">
    <property type="entry name" value="CTNNBL1_N"/>
</dbReference>
<dbReference type="InterPro" id="IPR039678">
    <property type="entry name" value="CTNNBL1"/>
</dbReference>
<dbReference type="PANTHER" id="PTHR14978">
    <property type="entry name" value="BETA-CATENIN-LIKE PROTEIN 1 NUCLEAR ASSOCIATED PROTEIN"/>
    <property type="match status" value="1"/>
</dbReference>
<evidence type="ECO:0000313" key="8">
    <source>
        <dbReference type="Proteomes" id="UP001061958"/>
    </source>
</evidence>
<name>A0A9C7UU77_9RHOD</name>
<dbReference type="Gene3D" id="1.25.10.10">
    <property type="entry name" value="Leucine-rich Repeat Variant"/>
    <property type="match status" value="1"/>
</dbReference>
<protein>
    <recommendedName>
        <fullName evidence="6">Beta-catenin-like protein 1 N-terminal domain-containing protein</fullName>
    </recommendedName>
</protein>
<keyword evidence="2" id="KW-0597">Phosphoprotein</keyword>
<dbReference type="PANTHER" id="PTHR14978:SF0">
    <property type="entry name" value="BETA-CATENIN-LIKE PROTEIN 1"/>
    <property type="match status" value="1"/>
</dbReference>
<dbReference type="GO" id="GO:0010467">
    <property type="term" value="P:gene expression"/>
    <property type="evidence" value="ECO:0007669"/>
    <property type="project" value="UniProtKB-ARBA"/>
</dbReference>
<dbReference type="GO" id="GO:0005681">
    <property type="term" value="C:spliceosomal complex"/>
    <property type="evidence" value="ECO:0007669"/>
    <property type="project" value="TreeGrafter"/>
</dbReference>
<comment type="subcellular location">
    <subcellularLocation>
        <location evidence="1">Nucleus</location>
    </subcellularLocation>
</comment>
<proteinExistence type="predicted"/>
<organism evidence="7 8">
    <name type="scientific">Galdieria partita</name>
    <dbReference type="NCBI Taxonomy" id="83374"/>
    <lineage>
        <taxon>Eukaryota</taxon>
        <taxon>Rhodophyta</taxon>
        <taxon>Bangiophyceae</taxon>
        <taxon>Galdieriales</taxon>
        <taxon>Galdieriaceae</taxon>
        <taxon>Galdieria</taxon>
    </lineage>
</organism>
<dbReference type="Pfam" id="PF08216">
    <property type="entry name" value="CTNNBL"/>
    <property type="match status" value="1"/>
</dbReference>
<accession>A0A9C7UU77</accession>
<dbReference type="InterPro" id="IPR016024">
    <property type="entry name" value="ARM-type_fold"/>
</dbReference>
<keyword evidence="4" id="KW-0175">Coiled coil</keyword>
<sequence>MTTSETISVKKLSLQLEQAIKENTQQRSKYPDEPLRFEESEVALDQAIQDFRSIASFPELFEQIQIWSSIIGLLGHENTDIVVDVIHLLNDFCEEDETENLQWIDHWVQCGLLSGLISAMERLDLSQWDEASGFYSGLSILENILELNPRLSTQLAKDTQLFSLLTRYLNPSISNISLYCSEVLAVVLQENDEIREYFGQLGLVANILKAIDPYRKHKVNESEVVEMVENLFDCLCSLLFVSSNKDRWIQLEGIELCLDCIRYQQQFRHAALRCLDFAITRGPFVGKRFIQLGGLGILFAMFCEKSKKCSMVLTSQDTEHIVSILYFLFQYSDEKYRLMKKFIENDYEKLKRLILLHKKYEDKINMASDSKKDIEQDELFLLRWEAGLYTLELVDTILAQLVEFADKSEPNLIQVVWNLLREHQIEIQTIEDILKEFAENLEPTDDKSSSRRILYLAQDFVQKMTLLEGFSNDLKQQLE</sequence>
<keyword evidence="8" id="KW-1185">Reference proteome</keyword>
<dbReference type="SUPFAM" id="SSF48371">
    <property type="entry name" value="ARM repeat"/>
    <property type="match status" value="1"/>
</dbReference>
<dbReference type="SMART" id="SM01156">
    <property type="entry name" value="DUF1716"/>
    <property type="match status" value="1"/>
</dbReference>
<evidence type="ECO:0000259" key="6">
    <source>
        <dbReference type="SMART" id="SM01156"/>
    </source>
</evidence>
<dbReference type="Proteomes" id="UP001061958">
    <property type="component" value="Unassembled WGS sequence"/>
</dbReference>
<evidence type="ECO:0000256" key="1">
    <source>
        <dbReference type="ARBA" id="ARBA00004123"/>
    </source>
</evidence>
<evidence type="ECO:0000313" key="7">
    <source>
        <dbReference type="EMBL" id="GJQ15608.1"/>
    </source>
</evidence>
<keyword evidence="5" id="KW-0539">Nucleus</keyword>
<comment type="caution">
    <text evidence="7">The sequence shown here is derived from an EMBL/GenBank/DDBJ whole genome shotgun (WGS) entry which is preliminary data.</text>
</comment>
<dbReference type="InterPro" id="IPR011989">
    <property type="entry name" value="ARM-like"/>
</dbReference>
<evidence type="ECO:0000256" key="3">
    <source>
        <dbReference type="ARBA" id="ARBA00022737"/>
    </source>
</evidence>
<dbReference type="EMBL" id="BQMJ01000072">
    <property type="protein sequence ID" value="GJQ15608.1"/>
    <property type="molecule type" value="Genomic_DNA"/>
</dbReference>
<evidence type="ECO:0000256" key="4">
    <source>
        <dbReference type="ARBA" id="ARBA00023054"/>
    </source>
</evidence>
<evidence type="ECO:0000256" key="2">
    <source>
        <dbReference type="ARBA" id="ARBA00022553"/>
    </source>
</evidence>
<dbReference type="FunFam" id="1.25.10.10:FF:001136">
    <property type="entry name" value="Beta-catenin-like protein 1"/>
    <property type="match status" value="1"/>
</dbReference>
<reference evidence="7" key="2">
    <citation type="submission" date="2022-01" db="EMBL/GenBank/DDBJ databases">
        <authorList>
            <person name="Hirooka S."/>
            <person name="Miyagishima S.Y."/>
        </authorList>
    </citation>
    <scope>NUCLEOTIDE SEQUENCE</scope>
    <source>
        <strain evidence="7">NBRC 102759</strain>
    </source>
</reference>
<gene>
    <name evidence="7" type="ORF">GpartN1_g7399.t1</name>
</gene>
<dbReference type="AlphaFoldDB" id="A0A9C7UU77"/>
<dbReference type="OrthoDB" id="1898821at2759"/>